<dbReference type="KEGG" id="lpil:LIP_2574"/>
<dbReference type="InterPro" id="IPR050361">
    <property type="entry name" value="MPP/UQCRC_Complex"/>
</dbReference>
<dbReference type="PROSITE" id="PS00143">
    <property type="entry name" value="INSULINASE"/>
    <property type="match status" value="1"/>
</dbReference>
<evidence type="ECO:0000256" key="2">
    <source>
        <dbReference type="RuleBase" id="RU004447"/>
    </source>
</evidence>
<evidence type="ECO:0000259" key="3">
    <source>
        <dbReference type="Pfam" id="PF00675"/>
    </source>
</evidence>
<dbReference type="Pfam" id="PF00675">
    <property type="entry name" value="Peptidase_M16"/>
    <property type="match status" value="1"/>
</dbReference>
<accession>A0A0K2SNI8</accession>
<evidence type="ECO:0000313" key="5">
    <source>
        <dbReference type="EMBL" id="BAS28404.1"/>
    </source>
</evidence>
<dbReference type="STRING" id="1555112.LIP_2574"/>
<sequence>MSVQRSILPSGVRVVSERLPGVRSAAVGAWVGTGSRHERPTEAGISHLVEHLLFKGTERFSAQEISERIEATGGEINAFTTREETCYHATVPSDRLEVALDLLGQMLTAPLLDPEHLEMEKQVVLDEISMYEDDSEELVQDLILEATLGLNGLSRGVLGRASTLRRLGRPQVERYMAERYTADNLVVAAAGQVEHEWLCRQVEHRFASLPAKRHDLPTSVRANPEPGTVIRRREAEQVHLCLGVPGLPREHDDQYALAVLETLVGGGTSSHLFQELREKRGLVYSTYAYHAGFAETGVFVLYAGCRPSNLEPVSEMLRAELDRLSHGEVDRAEVERAREQLRGAYLLGSEGSVNRMFQLGQGELLLGRVVEQEEYLEELNRVNLRQVRRLARQLFQPERVGMAVAGAPPRGWAVRLEGRGPARTRIRRPRRR</sequence>
<dbReference type="PANTHER" id="PTHR11851:SF49">
    <property type="entry name" value="MITOCHONDRIAL-PROCESSING PEPTIDASE SUBUNIT ALPHA"/>
    <property type="match status" value="1"/>
</dbReference>
<keyword evidence="5" id="KW-0378">Hydrolase</keyword>
<gene>
    <name evidence="5" type="ORF">LIP_2574</name>
</gene>
<proteinExistence type="inferred from homology"/>
<keyword evidence="5" id="KW-0645">Protease</keyword>
<dbReference type="AlphaFoldDB" id="A0A0K2SNI8"/>
<organism evidence="5 6">
    <name type="scientific">Limnochorda pilosa</name>
    <dbReference type="NCBI Taxonomy" id="1555112"/>
    <lineage>
        <taxon>Bacteria</taxon>
        <taxon>Bacillati</taxon>
        <taxon>Bacillota</taxon>
        <taxon>Limnochordia</taxon>
        <taxon>Limnochordales</taxon>
        <taxon>Limnochordaceae</taxon>
        <taxon>Limnochorda</taxon>
    </lineage>
</organism>
<dbReference type="GO" id="GO:0046872">
    <property type="term" value="F:metal ion binding"/>
    <property type="evidence" value="ECO:0007669"/>
    <property type="project" value="InterPro"/>
</dbReference>
<evidence type="ECO:0000313" key="6">
    <source>
        <dbReference type="Proteomes" id="UP000065807"/>
    </source>
</evidence>
<evidence type="ECO:0000256" key="1">
    <source>
        <dbReference type="ARBA" id="ARBA00007261"/>
    </source>
</evidence>
<feature type="domain" description="Peptidase M16 N-terminal" evidence="3">
    <location>
        <begin position="13"/>
        <end position="159"/>
    </location>
</feature>
<dbReference type="OrthoDB" id="9811314at2"/>
<dbReference type="GO" id="GO:0004222">
    <property type="term" value="F:metalloendopeptidase activity"/>
    <property type="evidence" value="ECO:0007669"/>
    <property type="project" value="InterPro"/>
</dbReference>
<dbReference type="InterPro" id="IPR011249">
    <property type="entry name" value="Metalloenz_LuxS/M16"/>
</dbReference>
<dbReference type="Proteomes" id="UP000065807">
    <property type="component" value="Chromosome"/>
</dbReference>
<reference evidence="6" key="2">
    <citation type="journal article" date="2016" name="Int. J. Syst. Evol. Microbiol.">
        <title>Complete genome sequence and cell structure of Limnochorda pilosa, a Gram-negative spore-former within the phylum Firmicutes.</title>
        <authorList>
            <person name="Watanabe M."/>
            <person name="Kojima H."/>
            <person name="Fukui M."/>
        </authorList>
    </citation>
    <scope>NUCLEOTIDE SEQUENCE [LARGE SCALE GENOMIC DNA]</scope>
    <source>
        <strain evidence="6">HC45</strain>
    </source>
</reference>
<keyword evidence="6" id="KW-1185">Reference proteome</keyword>
<dbReference type="InterPro" id="IPR007863">
    <property type="entry name" value="Peptidase_M16_C"/>
</dbReference>
<dbReference type="PANTHER" id="PTHR11851">
    <property type="entry name" value="METALLOPROTEASE"/>
    <property type="match status" value="1"/>
</dbReference>
<dbReference type="EMBL" id="AP014924">
    <property type="protein sequence ID" value="BAS28404.1"/>
    <property type="molecule type" value="Genomic_DNA"/>
</dbReference>
<feature type="domain" description="Peptidase M16 C-terminal" evidence="4">
    <location>
        <begin position="169"/>
        <end position="341"/>
    </location>
</feature>
<dbReference type="RefSeq" id="WP_068138708.1">
    <property type="nucleotide sequence ID" value="NZ_AP014924.1"/>
</dbReference>
<dbReference type="SUPFAM" id="SSF63411">
    <property type="entry name" value="LuxS/MPP-like metallohydrolase"/>
    <property type="match status" value="2"/>
</dbReference>
<comment type="similarity">
    <text evidence="1 2">Belongs to the peptidase M16 family.</text>
</comment>
<protein>
    <submittedName>
        <fullName evidence="5">Zinc protease</fullName>
    </submittedName>
</protein>
<dbReference type="InterPro" id="IPR011765">
    <property type="entry name" value="Pept_M16_N"/>
</dbReference>
<dbReference type="Gene3D" id="3.30.830.10">
    <property type="entry name" value="Metalloenzyme, LuxS/M16 peptidase-like"/>
    <property type="match status" value="2"/>
</dbReference>
<dbReference type="GO" id="GO:0006508">
    <property type="term" value="P:proteolysis"/>
    <property type="evidence" value="ECO:0007669"/>
    <property type="project" value="UniProtKB-KW"/>
</dbReference>
<name>A0A0K2SNI8_LIMPI</name>
<reference evidence="6" key="1">
    <citation type="submission" date="2015-07" db="EMBL/GenBank/DDBJ databases">
        <title>Complete genome sequence and phylogenetic analysis of Limnochorda pilosa.</title>
        <authorList>
            <person name="Watanabe M."/>
            <person name="Kojima H."/>
            <person name="Fukui M."/>
        </authorList>
    </citation>
    <scope>NUCLEOTIDE SEQUENCE [LARGE SCALE GENOMIC DNA]</scope>
    <source>
        <strain evidence="6">HC45</strain>
    </source>
</reference>
<dbReference type="InterPro" id="IPR001431">
    <property type="entry name" value="Pept_M16_Zn_BS"/>
</dbReference>
<evidence type="ECO:0000259" key="4">
    <source>
        <dbReference type="Pfam" id="PF05193"/>
    </source>
</evidence>
<dbReference type="Pfam" id="PF05193">
    <property type="entry name" value="Peptidase_M16_C"/>
    <property type="match status" value="1"/>
</dbReference>